<dbReference type="STRING" id="1122930.SAMN02745168_0531"/>
<dbReference type="RefSeq" id="WP_084233165.1">
    <property type="nucleotide sequence ID" value="NZ_FWXW01000001.1"/>
</dbReference>
<evidence type="ECO:0008006" key="3">
    <source>
        <dbReference type="Google" id="ProtNLM"/>
    </source>
</evidence>
<dbReference type="PANTHER" id="PTHR34374:SF1">
    <property type="entry name" value="LARGE RIBOSOMAL RNA SUBUNIT ACCUMULATION PROTEIN YCED HOMOLOG 1, CHLOROPLASTIC"/>
    <property type="match status" value="1"/>
</dbReference>
<reference evidence="1 2" key="1">
    <citation type="submission" date="2017-04" db="EMBL/GenBank/DDBJ databases">
        <authorList>
            <person name="Afonso C.L."/>
            <person name="Miller P.J."/>
            <person name="Scott M.A."/>
            <person name="Spackman E."/>
            <person name="Goraichik I."/>
            <person name="Dimitrov K.M."/>
            <person name="Suarez D.L."/>
            <person name="Swayne D.E."/>
        </authorList>
    </citation>
    <scope>NUCLEOTIDE SEQUENCE [LARGE SCALE GENOMIC DNA]</scope>
    <source>
        <strain evidence="1 2">DSM 12816</strain>
    </source>
</reference>
<dbReference type="Proteomes" id="UP000192790">
    <property type="component" value="Unassembled WGS sequence"/>
</dbReference>
<dbReference type="InterPro" id="IPR003772">
    <property type="entry name" value="YceD"/>
</dbReference>
<organism evidence="1 2">
    <name type="scientific">Papillibacter cinnamivorans DSM 12816</name>
    <dbReference type="NCBI Taxonomy" id="1122930"/>
    <lineage>
        <taxon>Bacteria</taxon>
        <taxon>Bacillati</taxon>
        <taxon>Bacillota</taxon>
        <taxon>Clostridia</taxon>
        <taxon>Eubacteriales</taxon>
        <taxon>Oscillospiraceae</taxon>
        <taxon>Papillibacter</taxon>
    </lineage>
</organism>
<proteinExistence type="predicted"/>
<sequence>MRLNLSEILTNPGGRIPFRYKLDLSDLEFSGYCPVAEPVQVSGEVRNSAGVLVLTAEADTNLHCVCDRCLKEFSRPQHTKLNLILASELSGEKEGDIVLLKSDTVDVSDLVTSAIILEMETKNLCSEDCQGLCPKCGKDLNEGPCSCRPEPDPRLAVLNQLLNKQ</sequence>
<name>A0A1W1YM98_9FIRM</name>
<dbReference type="PANTHER" id="PTHR34374">
    <property type="entry name" value="LARGE RIBOSOMAL RNA SUBUNIT ACCUMULATION PROTEIN YCED HOMOLOG 1, CHLOROPLASTIC"/>
    <property type="match status" value="1"/>
</dbReference>
<evidence type="ECO:0000313" key="2">
    <source>
        <dbReference type="Proteomes" id="UP000192790"/>
    </source>
</evidence>
<gene>
    <name evidence="1" type="ORF">SAMN02745168_0531</name>
</gene>
<protein>
    <recommendedName>
        <fullName evidence="3">ACR, COG1399</fullName>
    </recommendedName>
</protein>
<dbReference type="AlphaFoldDB" id="A0A1W1YM98"/>
<dbReference type="OrthoDB" id="9790372at2"/>
<dbReference type="EMBL" id="FWXW01000001">
    <property type="protein sequence ID" value="SMC37252.1"/>
    <property type="molecule type" value="Genomic_DNA"/>
</dbReference>
<accession>A0A1W1YM98</accession>
<evidence type="ECO:0000313" key="1">
    <source>
        <dbReference type="EMBL" id="SMC37252.1"/>
    </source>
</evidence>
<keyword evidence="2" id="KW-1185">Reference proteome</keyword>
<dbReference type="Pfam" id="PF02620">
    <property type="entry name" value="YceD"/>
    <property type="match status" value="1"/>
</dbReference>